<comment type="pathway">
    <text evidence="8">Purine metabolism; 7-cyano-7-deazaguanine biosynthesis.</text>
</comment>
<dbReference type="PANTHER" id="PTHR42836:SF1">
    <property type="entry name" value="7-CARBOXY-7-DEAZAGUANINE SYNTHASE"/>
    <property type="match status" value="1"/>
</dbReference>
<dbReference type="HAMAP" id="MF_00917">
    <property type="entry name" value="QueE"/>
    <property type="match status" value="1"/>
</dbReference>
<dbReference type="GO" id="GO:1904047">
    <property type="term" value="F:S-adenosyl-L-methionine binding"/>
    <property type="evidence" value="ECO:0007669"/>
    <property type="project" value="UniProtKB-UniRule"/>
</dbReference>
<dbReference type="GO" id="GO:0000287">
    <property type="term" value="F:magnesium ion binding"/>
    <property type="evidence" value="ECO:0007669"/>
    <property type="project" value="UniProtKB-UniRule"/>
</dbReference>
<comment type="subunit">
    <text evidence="8">Homodimer.</text>
</comment>
<feature type="binding site" evidence="8">
    <location>
        <position position="66"/>
    </location>
    <ligand>
        <name>[4Fe-4S] cluster</name>
        <dbReference type="ChEBI" id="CHEBI:49883"/>
        <note>4Fe-4S-S-AdoMet</note>
    </ligand>
</feature>
<keyword evidence="5 8" id="KW-0408">Iron</keyword>
<dbReference type="RefSeq" id="WP_083463029.1">
    <property type="nucleotide sequence ID" value="NZ_BMOF01000066.1"/>
</dbReference>
<comment type="cofactor">
    <cofactor evidence="8">
        <name>Mg(2+)</name>
        <dbReference type="ChEBI" id="CHEBI:18420"/>
    </cofactor>
</comment>
<dbReference type="PIRSF" id="PIRSF000370">
    <property type="entry name" value="QueE"/>
    <property type="match status" value="1"/>
</dbReference>
<feature type="binding site" evidence="8">
    <location>
        <position position="101"/>
    </location>
    <ligand>
        <name>substrate</name>
    </ligand>
</feature>
<evidence type="ECO:0000256" key="2">
    <source>
        <dbReference type="ARBA" id="ARBA00022691"/>
    </source>
</evidence>
<evidence type="ECO:0000256" key="7">
    <source>
        <dbReference type="ARBA" id="ARBA00023239"/>
    </source>
</evidence>
<proteinExistence type="inferred from homology"/>
<keyword evidence="2 8" id="KW-0949">S-adenosyl-L-methionine</keyword>
<dbReference type="Pfam" id="PF04055">
    <property type="entry name" value="Radical_SAM"/>
    <property type="match status" value="1"/>
</dbReference>
<dbReference type="EMBL" id="BMOF01000066">
    <property type="protein sequence ID" value="GGK07679.1"/>
    <property type="molecule type" value="Genomic_DNA"/>
</dbReference>
<evidence type="ECO:0000256" key="1">
    <source>
        <dbReference type="ARBA" id="ARBA00022485"/>
    </source>
</evidence>
<evidence type="ECO:0000313" key="10">
    <source>
        <dbReference type="EMBL" id="GGK07679.1"/>
    </source>
</evidence>
<feature type="binding site" evidence="8">
    <location>
        <position position="68"/>
    </location>
    <ligand>
        <name>Mg(2+)</name>
        <dbReference type="ChEBI" id="CHEBI:18420"/>
    </ligand>
</feature>
<feature type="binding site" evidence="8">
    <location>
        <begin position="40"/>
        <end position="42"/>
    </location>
    <ligand>
        <name>substrate</name>
    </ligand>
</feature>
<feature type="domain" description="Radical SAM core" evidence="9">
    <location>
        <begin position="46"/>
        <end position="246"/>
    </location>
</feature>
<evidence type="ECO:0000256" key="4">
    <source>
        <dbReference type="ARBA" id="ARBA00022842"/>
    </source>
</evidence>
<comment type="function">
    <text evidence="8">Catalyzes the complex heterocyclic radical-mediated conversion of 6-carboxy-5,6,7,8-tetrahydropterin (CPH4) to 7-carboxy-7-deazaguanine (CDG), a step common to the biosynthetic pathways of all 7-deazapurine-containing compounds.</text>
</comment>
<gene>
    <name evidence="8 10" type="primary">queE</name>
    <name evidence="10" type="ORF">GCM10007043_22180</name>
</gene>
<comment type="cofactor">
    <cofactor evidence="8">
        <name>[4Fe-4S] cluster</name>
        <dbReference type="ChEBI" id="CHEBI:49883"/>
    </cofactor>
    <text evidence="8">Binds 1 [4Fe-4S] cluster. The cluster is coordinated with 3 cysteines and an exchangeable S-adenosyl-L-methionine.</text>
</comment>
<dbReference type="SUPFAM" id="SSF102114">
    <property type="entry name" value="Radical SAM enzymes"/>
    <property type="match status" value="1"/>
</dbReference>
<dbReference type="UniPathway" id="UPA00391"/>
<dbReference type="InterPro" id="IPR007197">
    <property type="entry name" value="rSAM"/>
</dbReference>
<feature type="binding site" evidence="8">
    <location>
        <position position="59"/>
    </location>
    <ligand>
        <name>[4Fe-4S] cluster</name>
        <dbReference type="ChEBI" id="CHEBI:49883"/>
        <note>4Fe-4S-S-AdoMet</note>
    </ligand>
</feature>
<evidence type="ECO:0000256" key="3">
    <source>
        <dbReference type="ARBA" id="ARBA00022723"/>
    </source>
</evidence>
<comment type="caution">
    <text evidence="8">Lacks conserved residue(s) required for the propagation of feature annotation.</text>
</comment>
<dbReference type="SFLD" id="SFLDS00029">
    <property type="entry name" value="Radical_SAM"/>
    <property type="match status" value="1"/>
</dbReference>
<keyword evidence="6 8" id="KW-0411">Iron-sulfur</keyword>
<dbReference type="CDD" id="cd01335">
    <property type="entry name" value="Radical_SAM"/>
    <property type="match status" value="1"/>
</dbReference>
<dbReference type="PROSITE" id="PS51918">
    <property type="entry name" value="RADICAL_SAM"/>
    <property type="match status" value="1"/>
</dbReference>
<comment type="similarity">
    <text evidence="8">Belongs to the radical SAM superfamily. 7-carboxy-7-deazaguanine synthase family.</text>
</comment>
<name>A0A8J3FEB7_9BACI</name>
<dbReference type="InterPro" id="IPR058240">
    <property type="entry name" value="rSAM_sf"/>
</dbReference>
<keyword evidence="3 8" id="KW-0479">Metal-binding</keyword>
<accession>A0A8J3FEB7</accession>
<keyword evidence="7 8" id="KW-0456">Lyase</keyword>
<evidence type="ECO:0000259" key="9">
    <source>
        <dbReference type="PROSITE" id="PS51918"/>
    </source>
</evidence>
<organism evidence="10 11">
    <name type="scientific">Calditerricola satsumensis</name>
    <dbReference type="NCBI Taxonomy" id="373054"/>
    <lineage>
        <taxon>Bacteria</taxon>
        <taxon>Bacillati</taxon>
        <taxon>Bacillota</taxon>
        <taxon>Bacilli</taxon>
        <taxon>Bacillales</taxon>
        <taxon>Bacillaceae</taxon>
        <taxon>Calditerricola</taxon>
    </lineage>
</organism>
<dbReference type="InterPro" id="IPR024924">
    <property type="entry name" value="7-CO-7-deazaguanine_synth-like"/>
</dbReference>
<evidence type="ECO:0000256" key="8">
    <source>
        <dbReference type="HAMAP-Rule" id="MF_00917"/>
    </source>
</evidence>
<feature type="binding site" evidence="8">
    <location>
        <position position="63"/>
    </location>
    <ligand>
        <name>[4Fe-4S] cluster</name>
        <dbReference type="ChEBI" id="CHEBI:49883"/>
        <note>4Fe-4S-S-AdoMet</note>
    </ligand>
</feature>
<comment type="catalytic activity">
    <reaction evidence="8">
        <text>6-carboxy-5,6,7,8-tetrahydropterin + H(+) = 7-carboxy-7-carbaguanine + NH4(+)</text>
        <dbReference type="Rhea" id="RHEA:27974"/>
        <dbReference type="ChEBI" id="CHEBI:15378"/>
        <dbReference type="ChEBI" id="CHEBI:28938"/>
        <dbReference type="ChEBI" id="CHEBI:61032"/>
        <dbReference type="ChEBI" id="CHEBI:61036"/>
        <dbReference type="EC" id="4.3.99.3"/>
    </reaction>
</comment>
<keyword evidence="1 8" id="KW-0004">4Fe-4S</keyword>
<keyword evidence="4 8" id="KW-0460">Magnesium</keyword>
<keyword evidence="11" id="KW-1185">Reference proteome</keyword>
<dbReference type="GO" id="GO:0016840">
    <property type="term" value="F:carbon-nitrogen lyase activity"/>
    <property type="evidence" value="ECO:0007669"/>
    <property type="project" value="UniProtKB-UniRule"/>
</dbReference>
<evidence type="ECO:0000256" key="6">
    <source>
        <dbReference type="ARBA" id="ARBA00023014"/>
    </source>
</evidence>
<dbReference type="InterPro" id="IPR013785">
    <property type="entry name" value="Aldolase_TIM"/>
</dbReference>
<feature type="binding site" evidence="8">
    <location>
        <begin position="65"/>
        <end position="67"/>
    </location>
    <ligand>
        <name>S-adenosyl-L-methionine</name>
        <dbReference type="ChEBI" id="CHEBI:59789"/>
    </ligand>
</feature>
<comment type="cofactor">
    <cofactor evidence="8">
        <name>S-adenosyl-L-methionine</name>
        <dbReference type="ChEBI" id="CHEBI:59789"/>
    </cofactor>
    <text evidence="8">Binds 1 S-adenosyl-L-methionine per subunit.</text>
</comment>
<sequence>MPAHSRPSITGDAWAVSARVRDPAAWQQARLPLVELFETVEGEGTRAGFPTVFVRLFGCPLRCTWCDTPYSYPPDKPQRVLSVAEIREEVGRFPWRHVCVTGGEPLMYAEKSAMLLAALASLPHVVDVHVETSGAVAIAPFLAAVPSEKVRYIVDYKLPASGEEAAMVTDNLSRLRPQDELKFVIADEDDFRRAVEVLNTYRPRGQVLFSPVWDTMPPRRLVELILAHGLAEVKLNLQLHKVIWDPQARGV</sequence>
<dbReference type="Proteomes" id="UP000637720">
    <property type="component" value="Unassembled WGS sequence"/>
</dbReference>
<dbReference type="GO" id="GO:0051539">
    <property type="term" value="F:4 iron, 4 sulfur cluster binding"/>
    <property type="evidence" value="ECO:0007669"/>
    <property type="project" value="UniProtKB-UniRule"/>
</dbReference>
<reference evidence="10" key="2">
    <citation type="submission" date="2020-09" db="EMBL/GenBank/DDBJ databases">
        <authorList>
            <person name="Sun Q."/>
            <person name="Ohkuma M."/>
        </authorList>
    </citation>
    <scope>NUCLEOTIDE SEQUENCE</scope>
    <source>
        <strain evidence="10">JCM 14719</strain>
    </source>
</reference>
<evidence type="ECO:0000256" key="5">
    <source>
        <dbReference type="ARBA" id="ARBA00023004"/>
    </source>
</evidence>
<dbReference type="AlphaFoldDB" id="A0A8J3FEB7"/>
<dbReference type="EC" id="4.3.99.3" evidence="8"/>
<feature type="binding site" evidence="8">
    <location>
        <position position="55"/>
    </location>
    <ligand>
        <name>substrate</name>
    </ligand>
</feature>
<dbReference type="GO" id="GO:0008616">
    <property type="term" value="P:tRNA queuosine(34) biosynthetic process"/>
    <property type="evidence" value="ECO:0007669"/>
    <property type="project" value="UniProtKB-UniRule"/>
</dbReference>
<comment type="caution">
    <text evidence="10">The sequence shown here is derived from an EMBL/GenBank/DDBJ whole genome shotgun (WGS) entry which is preliminary data.</text>
</comment>
<dbReference type="PANTHER" id="PTHR42836">
    <property type="entry name" value="7-CARBOXY-7-DEAZAGUANINE SYNTHASE"/>
    <property type="match status" value="1"/>
</dbReference>
<protein>
    <recommendedName>
        <fullName evidence="8">7-carboxy-7-deazaguanine synthase</fullName>
        <shortName evidence="8">CDG synthase</shortName>
        <ecNumber evidence="8">4.3.99.3</ecNumber>
    </recommendedName>
    <alternativeName>
        <fullName evidence="8">Queuosine biosynthesis protein QueE</fullName>
    </alternativeName>
</protein>
<feature type="binding site" evidence="8">
    <location>
        <position position="103"/>
    </location>
    <ligand>
        <name>S-adenosyl-L-methionine</name>
        <dbReference type="ChEBI" id="CHEBI:59789"/>
    </ligand>
</feature>
<reference evidence="10" key="1">
    <citation type="journal article" date="2014" name="Int. J. Syst. Evol. Microbiol.">
        <title>Complete genome sequence of Corynebacterium casei LMG S-19264T (=DSM 44701T), isolated from a smear-ripened cheese.</title>
        <authorList>
            <consortium name="US DOE Joint Genome Institute (JGI-PGF)"/>
            <person name="Walter F."/>
            <person name="Albersmeier A."/>
            <person name="Kalinowski J."/>
            <person name="Ruckert C."/>
        </authorList>
    </citation>
    <scope>NUCLEOTIDE SEQUENCE</scope>
    <source>
        <strain evidence="10">JCM 14719</strain>
    </source>
</reference>
<dbReference type="Gene3D" id="3.20.20.70">
    <property type="entry name" value="Aldolase class I"/>
    <property type="match status" value="1"/>
</dbReference>
<keyword evidence="8" id="KW-0671">Queuosine biosynthesis</keyword>
<evidence type="ECO:0000313" key="11">
    <source>
        <dbReference type="Proteomes" id="UP000637720"/>
    </source>
</evidence>